<evidence type="ECO:0000313" key="3">
    <source>
        <dbReference type="EMBL" id="MCF7222198.1"/>
    </source>
</evidence>
<gene>
    <name evidence="3" type="ORF">L3V18_10430</name>
</gene>
<dbReference type="RefSeq" id="WP_237054628.1">
    <property type="nucleotide sequence ID" value="NZ_JAKJPO010000005.1"/>
</dbReference>
<name>A0ABS9HV56_9GAMM</name>
<evidence type="ECO:0000313" key="4">
    <source>
        <dbReference type="Proteomes" id="UP001430796"/>
    </source>
</evidence>
<dbReference type="InterPro" id="IPR009739">
    <property type="entry name" value="LprI-like_N"/>
</dbReference>
<sequence>MDIVVGTGRRQLRFATLLFVALSACSTTRAAQQADASPSDQDQNCFAIGKIDDRERCFAQMTEQNMAECERVSPLTCRPYQEMYAASQRIKELNAEIVSISKLKYASYAESDEAYVSDLVSYLEEESAAWEAHRDARCQLEPFIDGMSRSEAGDITEACRLDMTNDRIQQLEELAIELKS</sequence>
<dbReference type="Proteomes" id="UP001430796">
    <property type="component" value="Unassembled WGS sequence"/>
</dbReference>
<accession>A0ABS9HV56</accession>
<organism evidence="3 4">
    <name type="scientific">Marilutibacter chinensis</name>
    <dbReference type="NCBI Taxonomy" id="2912247"/>
    <lineage>
        <taxon>Bacteria</taxon>
        <taxon>Pseudomonadati</taxon>
        <taxon>Pseudomonadota</taxon>
        <taxon>Gammaproteobacteria</taxon>
        <taxon>Lysobacterales</taxon>
        <taxon>Lysobacteraceae</taxon>
        <taxon>Marilutibacter</taxon>
    </lineage>
</organism>
<dbReference type="Gene3D" id="1.20.1270.180">
    <property type="match status" value="1"/>
</dbReference>
<reference evidence="3 4" key="1">
    <citation type="submission" date="2022-01" db="EMBL/GenBank/DDBJ databases">
        <title>Lysobacter chinensis sp. nov., a bacterium isolated from cow dung compost.</title>
        <authorList>
            <person name="Liu Y."/>
        </authorList>
    </citation>
    <scope>NUCLEOTIDE SEQUENCE [LARGE SCALE GENOMIC DNA]</scope>
    <source>
        <strain evidence="3 4">TLK-CK17</strain>
    </source>
</reference>
<dbReference type="Pfam" id="PF07007">
    <property type="entry name" value="LprI"/>
    <property type="match status" value="1"/>
</dbReference>
<dbReference type="EMBL" id="JAKJPO010000005">
    <property type="protein sequence ID" value="MCF7222198.1"/>
    <property type="molecule type" value="Genomic_DNA"/>
</dbReference>
<feature type="chain" id="PRO_5046584094" evidence="1">
    <location>
        <begin position="31"/>
        <end position="180"/>
    </location>
</feature>
<reference evidence="4" key="2">
    <citation type="submission" date="2022-01" db="EMBL/GenBank/DDBJ databases">
        <title>Lysobacter chinensis sp. nov., a bacterium isolated from cow dung compost.</title>
        <authorList>
            <person name="Zhou L.Y."/>
        </authorList>
    </citation>
    <scope>NUCLEOTIDE SEQUENCE [LARGE SCALE GENOMIC DNA]</scope>
    <source>
        <strain evidence="4">TLK-CK17</strain>
    </source>
</reference>
<evidence type="ECO:0000259" key="2">
    <source>
        <dbReference type="Pfam" id="PF07007"/>
    </source>
</evidence>
<keyword evidence="1" id="KW-0732">Signal</keyword>
<proteinExistence type="predicted"/>
<reference evidence="3 4" key="3">
    <citation type="submission" date="2022-01" db="EMBL/GenBank/DDBJ databases">
        <authorList>
            <person name="Zhou L.Y."/>
        </authorList>
    </citation>
    <scope>NUCLEOTIDE SEQUENCE [LARGE SCALE GENOMIC DNA]</scope>
    <source>
        <strain evidence="3 4">TLK-CK17</strain>
    </source>
</reference>
<keyword evidence="4" id="KW-1185">Reference proteome</keyword>
<evidence type="ECO:0000256" key="1">
    <source>
        <dbReference type="SAM" id="SignalP"/>
    </source>
</evidence>
<feature type="domain" description="Lysozyme inhibitor LprI-like N-terminal" evidence="2">
    <location>
        <begin position="91"/>
        <end position="171"/>
    </location>
</feature>
<comment type="caution">
    <text evidence="3">The sequence shown here is derived from an EMBL/GenBank/DDBJ whole genome shotgun (WGS) entry which is preliminary data.</text>
</comment>
<feature type="signal peptide" evidence="1">
    <location>
        <begin position="1"/>
        <end position="30"/>
    </location>
</feature>
<protein>
    <submittedName>
        <fullName evidence="3">DUF1311 domain-containing protein</fullName>
    </submittedName>
</protein>